<reference evidence="2 3" key="1">
    <citation type="submission" date="2020-08" db="EMBL/GenBank/DDBJ databases">
        <title>Novel species isolated from subtropical streams in China.</title>
        <authorList>
            <person name="Lu H."/>
        </authorList>
    </citation>
    <scope>NUCLEOTIDE SEQUENCE [LARGE SCALE GENOMIC DNA]</scope>
    <source>
        <strain evidence="2 3">CY22W</strain>
    </source>
</reference>
<dbReference type="RefSeq" id="WP_186902241.1">
    <property type="nucleotide sequence ID" value="NZ_JACOGD010000001.1"/>
</dbReference>
<organism evidence="2 3">
    <name type="scientific">Undibacterium curvum</name>
    <dbReference type="NCBI Taxonomy" id="2762294"/>
    <lineage>
        <taxon>Bacteria</taxon>
        <taxon>Pseudomonadati</taxon>
        <taxon>Pseudomonadota</taxon>
        <taxon>Betaproteobacteria</taxon>
        <taxon>Burkholderiales</taxon>
        <taxon>Oxalobacteraceae</taxon>
        <taxon>Undibacterium</taxon>
    </lineage>
</organism>
<sequence length="52" mass="5424">MKQLKEPSTWAGLAAVLQGLKVAVPTMALVFDGLSVACGGLAMVLRESQAHE</sequence>
<dbReference type="EMBL" id="JACOGD010000001">
    <property type="protein sequence ID" value="MBC3930362.1"/>
    <property type="molecule type" value="Genomic_DNA"/>
</dbReference>
<keyword evidence="1" id="KW-0472">Membrane</keyword>
<protein>
    <submittedName>
        <fullName evidence="2">Uncharacterized protein</fullName>
    </submittedName>
</protein>
<accession>A0ABR7A0D4</accession>
<feature type="transmembrane region" description="Helical" evidence="1">
    <location>
        <begin position="22"/>
        <end position="45"/>
    </location>
</feature>
<keyword evidence="1" id="KW-1133">Transmembrane helix</keyword>
<evidence type="ECO:0000313" key="2">
    <source>
        <dbReference type="EMBL" id="MBC3930362.1"/>
    </source>
</evidence>
<name>A0ABR7A0D4_9BURK</name>
<gene>
    <name evidence="2" type="ORF">H8K43_01660</name>
</gene>
<comment type="caution">
    <text evidence="2">The sequence shown here is derived from an EMBL/GenBank/DDBJ whole genome shotgun (WGS) entry which is preliminary data.</text>
</comment>
<keyword evidence="1" id="KW-0812">Transmembrane</keyword>
<dbReference type="Proteomes" id="UP000654304">
    <property type="component" value="Unassembled WGS sequence"/>
</dbReference>
<evidence type="ECO:0000256" key="1">
    <source>
        <dbReference type="SAM" id="Phobius"/>
    </source>
</evidence>
<keyword evidence="3" id="KW-1185">Reference proteome</keyword>
<proteinExistence type="predicted"/>
<evidence type="ECO:0000313" key="3">
    <source>
        <dbReference type="Proteomes" id="UP000654304"/>
    </source>
</evidence>